<comment type="caution">
    <text evidence="1">The sequence shown here is derived from an EMBL/GenBank/DDBJ whole genome shotgun (WGS) entry which is preliminary data.</text>
</comment>
<accession>A0ACB6QYA6</accession>
<dbReference type="EMBL" id="MU003503">
    <property type="protein sequence ID" value="KAF2471973.1"/>
    <property type="molecule type" value="Genomic_DNA"/>
</dbReference>
<evidence type="ECO:0000313" key="2">
    <source>
        <dbReference type="Proteomes" id="UP000799755"/>
    </source>
</evidence>
<proteinExistence type="predicted"/>
<gene>
    <name evidence="1" type="ORF">BDR25DRAFT_392983</name>
</gene>
<evidence type="ECO:0000313" key="1">
    <source>
        <dbReference type="EMBL" id="KAF2471973.1"/>
    </source>
</evidence>
<reference evidence="1" key="1">
    <citation type="journal article" date="2020" name="Stud. Mycol.">
        <title>101 Dothideomycetes genomes: a test case for predicting lifestyles and emergence of pathogens.</title>
        <authorList>
            <person name="Haridas S."/>
            <person name="Albert R."/>
            <person name="Binder M."/>
            <person name="Bloem J."/>
            <person name="Labutti K."/>
            <person name="Salamov A."/>
            <person name="Andreopoulos B."/>
            <person name="Baker S."/>
            <person name="Barry K."/>
            <person name="Bills G."/>
            <person name="Bluhm B."/>
            <person name="Cannon C."/>
            <person name="Castanera R."/>
            <person name="Culley D."/>
            <person name="Daum C."/>
            <person name="Ezra D."/>
            <person name="Gonzalez J."/>
            <person name="Henrissat B."/>
            <person name="Kuo A."/>
            <person name="Liang C."/>
            <person name="Lipzen A."/>
            <person name="Lutzoni F."/>
            <person name="Magnuson J."/>
            <person name="Mondo S."/>
            <person name="Nolan M."/>
            <person name="Ohm R."/>
            <person name="Pangilinan J."/>
            <person name="Park H.-J."/>
            <person name="Ramirez L."/>
            <person name="Alfaro M."/>
            <person name="Sun H."/>
            <person name="Tritt A."/>
            <person name="Yoshinaga Y."/>
            <person name="Zwiers L.-H."/>
            <person name="Turgeon B."/>
            <person name="Goodwin S."/>
            <person name="Spatafora J."/>
            <person name="Crous P."/>
            <person name="Grigoriev I."/>
        </authorList>
    </citation>
    <scope>NUCLEOTIDE SEQUENCE</scope>
    <source>
        <strain evidence="1">ATCC 200398</strain>
    </source>
</reference>
<protein>
    <submittedName>
        <fullName evidence="1">Uncharacterized protein</fullName>
    </submittedName>
</protein>
<keyword evidence="2" id="KW-1185">Reference proteome</keyword>
<dbReference type="Proteomes" id="UP000799755">
    <property type="component" value="Unassembled WGS sequence"/>
</dbReference>
<name>A0ACB6QYA6_9PLEO</name>
<sequence>MALVASDNPNKDEKCIIHIHQRHEAFLPPSIVQPVASIANLYAYRIAVLASADLFRSSGFAFHYEQVHAGFEDVILSAADLPSSAWKETGEESKTSLRKSCHYIREKVLRENNPKIMGFVNTPFWSTRGNVFGNGDKHGSAVASFLDWDRHFPQEECSRVKHNSLGGGLQAQVREAIVCIQDLVVGPLESERQGLGLSINIVCDVSQLTKLPYYSFRAILFADCETAFFFVEMRSWLEEGSCGVCWRRILPLTLTGMDLPFTTFSPFLCQLRTRIVFPLQIKLRYIRYCLWFICFTRMEVITKNFTISLLPKAHDDLDIWDQIISNQKGLRLQSPQISPESFSSSYEKESQFTRNDWEARLQTPLASTFISSELKRGSTLDEVNIADVVQQPWLGSAVLVGPISSFADSSISECLTEDPETEERGPVLRFEICGLFVRPDSRQLGLGKALIEAAVLHGASLAREAGACKVCVRVSTALGNSNALELYKRVGFAMVNDAGKSPAAGQAVIMELWNDKRGRDLDVEIFRPGVKKTPGQGKAFKAISRRHSADLIYYHSITFGTATICKPSSAAMGGESKRKEIYIAWLLLADTADALLV</sequence>
<organism evidence="1 2">
    <name type="scientific">Lindgomyces ingoldianus</name>
    <dbReference type="NCBI Taxonomy" id="673940"/>
    <lineage>
        <taxon>Eukaryota</taxon>
        <taxon>Fungi</taxon>
        <taxon>Dikarya</taxon>
        <taxon>Ascomycota</taxon>
        <taxon>Pezizomycotina</taxon>
        <taxon>Dothideomycetes</taxon>
        <taxon>Pleosporomycetidae</taxon>
        <taxon>Pleosporales</taxon>
        <taxon>Lindgomycetaceae</taxon>
        <taxon>Lindgomyces</taxon>
    </lineage>
</organism>